<feature type="domain" description="NAD(P)-binding" evidence="4">
    <location>
        <begin position="12"/>
        <end position="221"/>
    </location>
</feature>
<dbReference type="InterPro" id="IPR016040">
    <property type="entry name" value="NAD(P)-bd_dom"/>
</dbReference>
<evidence type="ECO:0000313" key="5">
    <source>
        <dbReference type="EMBL" id="KAF2795022.1"/>
    </source>
</evidence>
<dbReference type="OrthoDB" id="10254221at2759"/>
<name>A0A6A6XF09_9PLEO</name>
<dbReference type="Gene3D" id="3.40.50.720">
    <property type="entry name" value="NAD(P)-binding Rossmann-like Domain"/>
    <property type="match status" value="1"/>
</dbReference>
<evidence type="ECO:0000313" key="6">
    <source>
        <dbReference type="Proteomes" id="UP000799757"/>
    </source>
</evidence>
<dbReference type="EMBL" id="MU001872">
    <property type="protein sequence ID" value="KAF2795022.1"/>
    <property type="molecule type" value="Genomic_DNA"/>
</dbReference>
<keyword evidence="6" id="KW-1185">Reference proteome</keyword>
<evidence type="ECO:0000256" key="1">
    <source>
        <dbReference type="ARBA" id="ARBA00023002"/>
    </source>
</evidence>
<dbReference type="AlphaFoldDB" id="A0A6A6XF09"/>
<dbReference type="InterPro" id="IPR036291">
    <property type="entry name" value="NAD(P)-bd_dom_sf"/>
</dbReference>
<reference evidence="5" key="1">
    <citation type="journal article" date="2020" name="Stud. Mycol.">
        <title>101 Dothideomycetes genomes: a test case for predicting lifestyles and emergence of pathogens.</title>
        <authorList>
            <person name="Haridas S."/>
            <person name="Albert R."/>
            <person name="Binder M."/>
            <person name="Bloem J."/>
            <person name="Labutti K."/>
            <person name="Salamov A."/>
            <person name="Andreopoulos B."/>
            <person name="Baker S."/>
            <person name="Barry K."/>
            <person name="Bills G."/>
            <person name="Bluhm B."/>
            <person name="Cannon C."/>
            <person name="Castanera R."/>
            <person name="Culley D."/>
            <person name="Daum C."/>
            <person name="Ezra D."/>
            <person name="Gonzalez J."/>
            <person name="Henrissat B."/>
            <person name="Kuo A."/>
            <person name="Liang C."/>
            <person name="Lipzen A."/>
            <person name="Lutzoni F."/>
            <person name="Magnuson J."/>
            <person name="Mondo S."/>
            <person name="Nolan M."/>
            <person name="Ohm R."/>
            <person name="Pangilinan J."/>
            <person name="Park H.-J."/>
            <person name="Ramirez L."/>
            <person name="Alfaro M."/>
            <person name="Sun H."/>
            <person name="Tritt A."/>
            <person name="Yoshinaga Y."/>
            <person name="Zwiers L.-H."/>
            <person name="Turgeon B."/>
            <person name="Goodwin S."/>
            <person name="Spatafora J."/>
            <person name="Crous P."/>
            <person name="Grigoriev I."/>
        </authorList>
    </citation>
    <scope>NUCLEOTIDE SEQUENCE</scope>
    <source>
        <strain evidence="5">CBS 109.77</strain>
    </source>
</reference>
<evidence type="ECO:0000256" key="2">
    <source>
        <dbReference type="ARBA" id="ARBA00023033"/>
    </source>
</evidence>
<dbReference type="Proteomes" id="UP000799757">
    <property type="component" value="Unassembled WGS sequence"/>
</dbReference>
<protein>
    <submittedName>
        <fullName evidence="5">NAD-dependent epimerase</fullName>
    </submittedName>
</protein>
<evidence type="ECO:0000256" key="3">
    <source>
        <dbReference type="ARBA" id="ARBA00038376"/>
    </source>
</evidence>
<proteinExistence type="inferred from homology"/>
<keyword evidence="1" id="KW-0560">Oxidoreductase</keyword>
<keyword evidence="2" id="KW-0503">Monooxygenase</keyword>
<sequence length="277" mass="31071">MQRIQRTYAVLGATGHCGLALMQLLLAREGVRINAYCRNQTKLYRLLPEIVDEKRVQVYEGSINDEELLANCIRSCSVVFLVASTNDNVPGCHISQDLAHSVIRALRKLKNSHDDSETESVVVIPKLCLLSSSTIDNHLSRHMGTFFRHIITRSAFHVYEDLRLGEEILRQEEDWITTIYMKPGGLSVDVQLGHELSLEEDQSFISYLDVAAGMIEACDDPKGQWDMKNVSVRNIAGVVRYFIPFLHPYLPSTGPGPIKHVISKARVVSNEVPGSLQ</sequence>
<dbReference type="GO" id="GO:0004497">
    <property type="term" value="F:monooxygenase activity"/>
    <property type="evidence" value="ECO:0007669"/>
    <property type="project" value="UniProtKB-KW"/>
</dbReference>
<accession>A0A6A6XF09</accession>
<gene>
    <name evidence="5" type="ORF">K505DRAFT_407187</name>
</gene>
<dbReference type="Pfam" id="PF13460">
    <property type="entry name" value="NAD_binding_10"/>
    <property type="match status" value="1"/>
</dbReference>
<evidence type="ECO:0000259" key="4">
    <source>
        <dbReference type="Pfam" id="PF13460"/>
    </source>
</evidence>
<dbReference type="PANTHER" id="PTHR15020">
    <property type="entry name" value="FLAVIN REDUCTASE-RELATED"/>
    <property type="match status" value="1"/>
</dbReference>
<dbReference type="PANTHER" id="PTHR15020:SF37">
    <property type="entry name" value="OXIDOREDUCTASE MDPK"/>
    <property type="match status" value="1"/>
</dbReference>
<organism evidence="5 6">
    <name type="scientific">Melanomma pulvis-pyrius CBS 109.77</name>
    <dbReference type="NCBI Taxonomy" id="1314802"/>
    <lineage>
        <taxon>Eukaryota</taxon>
        <taxon>Fungi</taxon>
        <taxon>Dikarya</taxon>
        <taxon>Ascomycota</taxon>
        <taxon>Pezizomycotina</taxon>
        <taxon>Dothideomycetes</taxon>
        <taxon>Pleosporomycetidae</taxon>
        <taxon>Pleosporales</taxon>
        <taxon>Melanommataceae</taxon>
        <taxon>Melanomma</taxon>
    </lineage>
</organism>
<dbReference type="SUPFAM" id="SSF51735">
    <property type="entry name" value="NAD(P)-binding Rossmann-fold domains"/>
    <property type="match status" value="1"/>
</dbReference>
<comment type="similarity">
    <text evidence="3">Belongs to the avfA family.</text>
</comment>